<dbReference type="AlphaFoldDB" id="A0A4U8UVS6"/>
<name>A0A4U8UVS6_STECR</name>
<evidence type="ECO:0000313" key="3">
    <source>
        <dbReference type="Proteomes" id="UP000298663"/>
    </source>
</evidence>
<accession>A0A4U8UVS6</accession>
<dbReference type="EMBL" id="CM016762">
    <property type="protein sequence ID" value="TMS36895.1"/>
    <property type="molecule type" value="Genomic_DNA"/>
</dbReference>
<proteinExistence type="predicted"/>
<organism evidence="2 3">
    <name type="scientific">Steinernema carpocapsae</name>
    <name type="common">Entomopathogenic nematode</name>
    <dbReference type="NCBI Taxonomy" id="34508"/>
    <lineage>
        <taxon>Eukaryota</taxon>
        <taxon>Metazoa</taxon>
        <taxon>Ecdysozoa</taxon>
        <taxon>Nematoda</taxon>
        <taxon>Chromadorea</taxon>
        <taxon>Rhabditida</taxon>
        <taxon>Tylenchina</taxon>
        <taxon>Panagrolaimomorpha</taxon>
        <taxon>Strongyloidoidea</taxon>
        <taxon>Steinernematidae</taxon>
        <taxon>Steinernema</taxon>
    </lineage>
</organism>
<feature type="region of interest" description="Disordered" evidence="1">
    <location>
        <begin position="1"/>
        <end position="29"/>
    </location>
</feature>
<evidence type="ECO:0000313" key="2">
    <source>
        <dbReference type="EMBL" id="TMS36895.1"/>
    </source>
</evidence>
<reference evidence="2 3" key="1">
    <citation type="journal article" date="2015" name="Genome Biol.">
        <title>Comparative genomics of Steinernema reveals deeply conserved gene regulatory networks.</title>
        <authorList>
            <person name="Dillman A.R."/>
            <person name="Macchietto M."/>
            <person name="Porter C.F."/>
            <person name="Rogers A."/>
            <person name="Williams B."/>
            <person name="Antoshechkin I."/>
            <person name="Lee M.M."/>
            <person name="Goodwin Z."/>
            <person name="Lu X."/>
            <person name="Lewis E.E."/>
            <person name="Goodrich-Blair H."/>
            <person name="Stock S.P."/>
            <person name="Adams B.J."/>
            <person name="Sternberg P.W."/>
            <person name="Mortazavi A."/>
        </authorList>
    </citation>
    <scope>NUCLEOTIDE SEQUENCE [LARGE SCALE GENOMIC DNA]</scope>
    <source>
        <strain evidence="2 3">ALL</strain>
    </source>
</reference>
<protein>
    <submittedName>
        <fullName evidence="2">Uncharacterized protein</fullName>
    </submittedName>
</protein>
<sequence>MFNKESIRRAIAQSRESQNQHDSPNELAISDPGKWIVALGSPSAVIFPEDCTTGPRSQEILGLSEENFSKSGVKGRLGFHNRAR</sequence>
<comment type="caution">
    <text evidence="2">The sequence shown here is derived from an EMBL/GenBank/DDBJ whole genome shotgun (WGS) entry which is preliminary data.</text>
</comment>
<reference evidence="2 3" key="2">
    <citation type="journal article" date="2019" name="G3 (Bethesda)">
        <title>Hybrid Assembly of the Genome of the Entomopathogenic Nematode Steinernema carpocapsae Identifies the X-Chromosome.</title>
        <authorList>
            <person name="Serra L."/>
            <person name="Macchietto M."/>
            <person name="Macias-Munoz A."/>
            <person name="McGill C.J."/>
            <person name="Rodriguez I.M."/>
            <person name="Rodriguez B."/>
            <person name="Murad R."/>
            <person name="Mortazavi A."/>
        </authorList>
    </citation>
    <scope>NUCLEOTIDE SEQUENCE [LARGE SCALE GENOMIC DNA]</scope>
    <source>
        <strain evidence="2 3">ALL</strain>
    </source>
</reference>
<dbReference type="Proteomes" id="UP000298663">
    <property type="component" value="Chromosome X"/>
</dbReference>
<gene>
    <name evidence="2" type="ORF">L596_003956</name>
</gene>
<evidence type="ECO:0000256" key="1">
    <source>
        <dbReference type="SAM" id="MobiDB-lite"/>
    </source>
</evidence>
<keyword evidence="3" id="KW-1185">Reference proteome</keyword>
<dbReference type="EMBL" id="AZBU02000001">
    <property type="protein sequence ID" value="TMS36895.1"/>
    <property type="molecule type" value="Genomic_DNA"/>
</dbReference>